<gene>
    <name evidence="7" type="ORF">ACFSBH_05490</name>
</gene>
<accession>A0ABW4HP47</accession>
<organism evidence="7 8">
    <name type="scientific">Oceanobacillus luteolus</name>
    <dbReference type="NCBI Taxonomy" id="1274358"/>
    <lineage>
        <taxon>Bacteria</taxon>
        <taxon>Bacillati</taxon>
        <taxon>Bacillota</taxon>
        <taxon>Bacilli</taxon>
        <taxon>Bacillales</taxon>
        <taxon>Bacillaceae</taxon>
        <taxon>Oceanobacillus</taxon>
    </lineage>
</organism>
<dbReference type="EMBL" id="JBHUDE010000022">
    <property type="protein sequence ID" value="MFD1607101.1"/>
    <property type="molecule type" value="Genomic_DNA"/>
</dbReference>
<evidence type="ECO:0000256" key="4">
    <source>
        <dbReference type="ARBA" id="ARBA00023163"/>
    </source>
</evidence>
<keyword evidence="2" id="KW-0805">Transcription regulation</keyword>
<dbReference type="Pfam" id="PF00440">
    <property type="entry name" value="TetR_N"/>
    <property type="match status" value="1"/>
</dbReference>
<sequence length="207" mass="23704">MKKKQRALGRPRKEQGAMATEEIILHTATGLFLEKGFQHVSMDDVAKKCNVTKATVYYYYKTKTDLFMDSMIKLMVRIRERSSAILSTDEPLKTQLFQFASAHLKATVDIDINTFMKEAKITLSQEQMEEMKKAEDALYNELESALTRSMERGEIRKCNPRLATLVFVNLLTVKNSMDESYQNSFDSVEDLAKELVDFYWNGLAGGN</sequence>
<dbReference type="PROSITE" id="PS50977">
    <property type="entry name" value="HTH_TETR_2"/>
    <property type="match status" value="1"/>
</dbReference>
<comment type="caution">
    <text evidence="7">The sequence shown here is derived from an EMBL/GenBank/DDBJ whole genome shotgun (WGS) entry which is preliminary data.</text>
</comment>
<feature type="domain" description="HTH tetR-type" evidence="6">
    <location>
        <begin position="18"/>
        <end position="78"/>
    </location>
</feature>
<evidence type="ECO:0000256" key="5">
    <source>
        <dbReference type="PROSITE-ProRule" id="PRU00335"/>
    </source>
</evidence>
<name>A0ABW4HP47_9BACI</name>
<dbReference type="InterPro" id="IPR001647">
    <property type="entry name" value="HTH_TetR"/>
</dbReference>
<dbReference type="Gene3D" id="1.10.357.10">
    <property type="entry name" value="Tetracycline Repressor, domain 2"/>
    <property type="match status" value="1"/>
</dbReference>
<evidence type="ECO:0000256" key="3">
    <source>
        <dbReference type="ARBA" id="ARBA00023125"/>
    </source>
</evidence>
<dbReference type="PRINTS" id="PR00455">
    <property type="entry name" value="HTHTETR"/>
</dbReference>
<keyword evidence="1" id="KW-0678">Repressor</keyword>
<proteinExistence type="predicted"/>
<reference evidence="8" key="1">
    <citation type="journal article" date="2019" name="Int. J. Syst. Evol. Microbiol.">
        <title>The Global Catalogue of Microorganisms (GCM) 10K type strain sequencing project: providing services to taxonomists for standard genome sequencing and annotation.</title>
        <authorList>
            <consortium name="The Broad Institute Genomics Platform"/>
            <consortium name="The Broad Institute Genome Sequencing Center for Infectious Disease"/>
            <person name="Wu L."/>
            <person name="Ma J."/>
        </authorList>
    </citation>
    <scope>NUCLEOTIDE SEQUENCE [LARGE SCALE GENOMIC DNA]</scope>
    <source>
        <strain evidence="8">CGMCC 1.12376</strain>
    </source>
</reference>
<dbReference type="Gene3D" id="1.10.10.60">
    <property type="entry name" value="Homeodomain-like"/>
    <property type="match status" value="1"/>
</dbReference>
<evidence type="ECO:0000256" key="2">
    <source>
        <dbReference type="ARBA" id="ARBA00023015"/>
    </source>
</evidence>
<dbReference type="PANTHER" id="PTHR30055:SF175">
    <property type="entry name" value="HTH-TYPE TRANSCRIPTIONAL REPRESSOR KSTR2"/>
    <property type="match status" value="1"/>
</dbReference>
<dbReference type="Proteomes" id="UP001597221">
    <property type="component" value="Unassembled WGS sequence"/>
</dbReference>
<dbReference type="SUPFAM" id="SSF46689">
    <property type="entry name" value="Homeodomain-like"/>
    <property type="match status" value="1"/>
</dbReference>
<dbReference type="PANTHER" id="PTHR30055">
    <property type="entry name" value="HTH-TYPE TRANSCRIPTIONAL REGULATOR RUTR"/>
    <property type="match status" value="1"/>
</dbReference>
<keyword evidence="4" id="KW-0804">Transcription</keyword>
<keyword evidence="3 5" id="KW-0238">DNA-binding</keyword>
<dbReference type="RefSeq" id="WP_251516686.1">
    <property type="nucleotide sequence ID" value="NZ_JAMBON010000039.1"/>
</dbReference>
<evidence type="ECO:0000313" key="7">
    <source>
        <dbReference type="EMBL" id="MFD1607101.1"/>
    </source>
</evidence>
<dbReference type="InterPro" id="IPR050109">
    <property type="entry name" value="HTH-type_TetR-like_transc_reg"/>
</dbReference>
<dbReference type="SUPFAM" id="SSF48498">
    <property type="entry name" value="Tetracyclin repressor-like, C-terminal domain"/>
    <property type="match status" value="1"/>
</dbReference>
<evidence type="ECO:0000259" key="6">
    <source>
        <dbReference type="PROSITE" id="PS50977"/>
    </source>
</evidence>
<dbReference type="InterPro" id="IPR036271">
    <property type="entry name" value="Tet_transcr_reg_TetR-rel_C_sf"/>
</dbReference>
<dbReference type="InterPro" id="IPR009057">
    <property type="entry name" value="Homeodomain-like_sf"/>
</dbReference>
<feature type="DNA-binding region" description="H-T-H motif" evidence="5">
    <location>
        <begin position="41"/>
        <end position="60"/>
    </location>
</feature>
<evidence type="ECO:0000256" key="1">
    <source>
        <dbReference type="ARBA" id="ARBA00022491"/>
    </source>
</evidence>
<protein>
    <submittedName>
        <fullName evidence="7">TetR/AcrR family transcriptional regulator</fullName>
    </submittedName>
</protein>
<keyword evidence="8" id="KW-1185">Reference proteome</keyword>
<evidence type="ECO:0000313" key="8">
    <source>
        <dbReference type="Proteomes" id="UP001597221"/>
    </source>
</evidence>